<dbReference type="InterPro" id="IPR012910">
    <property type="entry name" value="Plug_dom"/>
</dbReference>
<evidence type="ECO:0000256" key="11">
    <source>
        <dbReference type="RuleBase" id="RU003357"/>
    </source>
</evidence>
<dbReference type="OrthoDB" id="9795928at2"/>
<dbReference type="GO" id="GO:0015344">
    <property type="term" value="F:siderophore uptake transmembrane transporter activity"/>
    <property type="evidence" value="ECO:0007669"/>
    <property type="project" value="TreeGrafter"/>
</dbReference>
<evidence type="ECO:0000256" key="5">
    <source>
        <dbReference type="ARBA" id="ARBA00022729"/>
    </source>
</evidence>
<evidence type="ECO:0000256" key="3">
    <source>
        <dbReference type="ARBA" id="ARBA00022452"/>
    </source>
</evidence>
<evidence type="ECO:0000313" key="15">
    <source>
        <dbReference type="EMBL" id="PRY41933.1"/>
    </source>
</evidence>
<keyword evidence="16" id="KW-1185">Reference proteome</keyword>
<dbReference type="EMBL" id="PVTE01000005">
    <property type="protein sequence ID" value="PRY41933.1"/>
    <property type="molecule type" value="Genomic_DNA"/>
</dbReference>
<gene>
    <name evidence="15" type="ORF">CLV58_105135</name>
</gene>
<dbReference type="PANTHER" id="PTHR30069">
    <property type="entry name" value="TONB-DEPENDENT OUTER MEMBRANE RECEPTOR"/>
    <property type="match status" value="1"/>
</dbReference>
<dbReference type="PANTHER" id="PTHR30069:SF29">
    <property type="entry name" value="HEMOGLOBIN AND HEMOGLOBIN-HAPTOGLOBIN-BINDING PROTEIN 1-RELATED"/>
    <property type="match status" value="1"/>
</dbReference>
<dbReference type="RefSeq" id="WP_106137136.1">
    <property type="nucleotide sequence ID" value="NZ_PVTE01000005.1"/>
</dbReference>
<evidence type="ECO:0000256" key="8">
    <source>
        <dbReference type="ARBA" id="ARBA00023170"/>
    </source>
</evidence>
<proteinExistence type="inferred from homology"/>
<keyword evidence="7 10" id="KW-0472">Membrane</keyword>
<dbReference type="GO" id="GO:0009279">
    <property type="term" value="C:cell outer membrane"/>
    <property type="evidence" value="ECO:0007669"/>
    <property type="project" value="UniProtKB-SubCell"/>
</dbReference>
<evidence type="ECO:0000256" key="2">
    <source>
        <dbReference type="ARBA" id="ARBA00022448"/>
    </source>
</evidence>
<accession>A0A2T0T8F0</accession>
<evidence type="ECO:0000256" key="10">
    <source>
        <dbReference type="PROSITE-ProRule" id="PRU01360"/>
    </source>
</evidence>
<comment type="caution">
    <text evidence="15">The sequence shown here is derived from an EMBL/GenBank/DDBJ whole genome shotgun (WGS) entry which is preliminary data.</text>
</comment>
<dbReference type="Gene3D" id="2.60.40.1120">
    <property type="entry name" value="Carboxypeptidase-like, regulatory domain"/>
    <property type="match status" value="1"/>
</dbReference>
<dbReference type="GO" id="GO:0044718">
    <property type="term" value="P:siderophore transmembrane transport"/>
    <property type="evidence" value="ECO:0007669"/>
    <property type="project" value="TreeGrafter"/>
</dbReference>
<feature type="chain" id="PRO_5015491929" evidence="12">
    <location>
        <begin position="20"/>
        <end position="823"/>
    </location>
</feature>
<keyword evidence="4 10" id="KW-0812">Transmembrane</keyword>
<dbReference type="Proteomes" id="UP000238375">
    <property type="component" value="Unassembled WGS sequence"/>
</dbReference>
<evidence type="ECO:0000256" key="1">
    <source>
        <dbReference type="ARBA" id="ARBA00004571"/>
    </source>
</evidence>
<keyword evidence="8 15" id="KW-0675">Receptor</keyword>
<evidence type="ECO:0000256" key="9">
    <source>
        <dbReference type="ARBA" id="ARBA00023237"/>
    </source>
</evidence>
<name>A0A2T0T8F0_9BACT</name>
<evidence type="ECO:0000259" key="13">
    <source>
        <dbReference type="Pfam" id="PF00593"/>
    </source>
</evidence>
<dbReference type="Pfam" id="PF07715">
    <property type="entry name" value="Plug"/>
    <property type="match status" value="1"/>
</dbReference>
<dbReference type="Pfam" id="PF00593">
    <property type="entry name" value="TonB_dep_Rec_b-barrel"/>
    <property type="match status" value="1"/>
</dbReference>
<organism evidence="15 16">
    <name type="scientific">Spirosoma oryzae</name>
    <dbReference type="NCBI Taxonomy" id="1469603"/>
    <lineage>
        <taxon>Bacteria</taxon>
        <taxon>Pseudomonadati</taxon>
        <taxon>Bacteroidota</taxon>
        <taxon>Cytophagia</taxon>
        <taxon>Cytophagales</taxon>
        <taxon>Cytophagaceae</taxon>
        <taxon>Spirosoma</taxon>
    </lineage>
</organism>
<protein>
    <submittedName>
        <fullName evidence="15">Iron complex outermembrane receptor protein</fullName>
    </submittedName>
</protein>
<dbReference type="InterPro" id="IPR036942">
    <property type="entry name" value="Beta-barrel_TonB_sf"/>
</dbReference>
<evidence type="ECO:0000259" key="14">
    <source>
        <dbReference type="Pfam" id="PF07715"/>
    </source>
</evidence>
<evidence type="ECO:0000256" key="4">
    <source>
        <dbReference type="ARBA" id="ARBA00022692"/>
    </source>
</evidence>
<keyword evidence="2 10" id="KW-0813">Transport</keyword>
<dbReference type="InterPro" id="IPR008969">
    <property type="entry name" value="CarboxyPept-like_regulatory"/>
</dbReference>
<evidence type="ECO:0000256" key="6">
    <source>
        <dbReference type="ARBA" id="ARBA00023077"/>
    </source>
</evidence>
<dbReference type="InterPro" id="IPR039426">
    <property type="entry name" value="TonB-dep_rcpt-like"/>
</dbReference>
<keyword evidence="6 11" id="KW-0798">TonB box</keyword>
<dbReference type="AlphaFoldDB" id="A0A2T0T8F0"/>
<dbReference type="Pfam" id="PF13715">
    <property type="entry name" value="CarbopepD_reg_2"/>
    <property type="match status" value="1"/>
</dbReference>
<dbReference type="Gene3D" id="2.40.170.20">
    <property type="entry name" value="TonB-dependent receptor, beta-barrel domain"/>
    <property type="match status" value="1"/>
</dbReference>
<feature type="domain" description="TonB-dependent receptor-like beta-barrel" evidence="13">
    <location>
        <begin position="371"/>
        <end position="780"/>
    </location>
</feature>
<keyword evidence="3 10" id="KW-1134">Transmembrane beta strand</keyword>
<evidence type="ECO:0000256" key="12">
    <source>
        <dbReference type="SAM" id="SignalP"/>
    </source>
</evidence>
<dbReference type="Gene3D" id="2.170.130.10">
    <property type="entry name" value="TonB-dependent receptor, plug domain"/>
    <property type="match status" value="1"/>
</dbReference>
<evidence type="ECO:0000313" key="16">
    <source>
        <dbReference type="Proteomes" id="UP000238375"/>
    </source>
</evidence>
<feature type="domain" description="TonB-dependent receptor plug" evidence="14">
    <location>
        <begin position="120"/>
        <end position="225"/>
    </location>
</feature>
<dbReference type="InterPro" id="IPR000531">
    <property type="entry name" value="Beta-barrel_TonB"/>
</dbReference>
<comment type="similarity">
    <text evidence="10 11">Belongs to the TonB-dependent receptor family.</text>
</comment>
<sequence>MRVTLLLLIFLVAIAPVWAQSDSLVSVKGIITTGGSPLPGATVTLINTQFGTATDTTGAFQFIDVPTGTYQLSVSLIGYESYRKTVKLTAGQVINLSVDLRESARNLNEVVITGARATELRKSPVAIAVITRKEMNLNANTNAVDAVLKGVPGLSAVTTGPNVSKPFIRGLGYNRVLTLYNGVRQEGQQWGDEHGIEVDQYGIERAEVVKGPASLIYGSDAVAGVINFIPYVPRGAEEKINGDVVGEYHTNNRMIGTSLGLSHVKSGWKSAFRMSNKLATAYTNPVDGRVYGTAYRELNLSAMTGVEKRWGSSFLYATLYDNLQEIPDGSRDSLTRRFTRQVLESDEDDIKQRPIVPDADLRTYRINPLHQHIQHYRLFTRNRFIIGKSDLSVLAGFQQSVRREYNHPTATDQPGLYVRLNTLNYDLKYNLPIWKGVEPTLGVNGMYQTNKNLNGTDFPIPDYSLLDIGSFLFVKKTLGPVDISGGIRYDTRLIDWASQYVQPNLATGFDQLVYAPANPTAVPQFAAYRRPFTGVSGSLGATYNISERLLVKANLSRGYRAPNITEIGSNGLDPGARIVYLGNRNFQPEFSLQTDIGFIGYLNDMDVSVELFNNVIDNYIYQARLYDDAGQPVVIVPGNFTYQYQQSKAQLYGAEFSLNLHPRTSKWLTINNSLALIRGLNCNPRLIEQQGDAARYLPFIPPLHGRSEVRATFGTDKGQLTALYARAELDYYGAQNRFYGVDNTETATPGYALVNAGFGGTINNRQNRPLLQLFFQVDNLFNVAYQSHLNRLKYFEYYTASPTGRFGMYNMGRNASVKVIVPF</sequence>
<dbReference type="InterPro" id="IPR037066">
    <property type="entry name" value="Plug_dom_sf"/>
</dbReference>
<keyword evidence="5 12" id="KW-0732">Signal</keyword>
<keyword evidence="9 10" id="KW-0998">Cell outer membrane</keyword>
<dbReference type="SUPFAM" id="SSF56935">
    <property type="entry name" value="Porins"/>
    <property type="match status" value="1"/>
</dbReference>
<comment type="subcellular location">
    <subcellularLocation>
        <location evidence="1 10">Cell outer membrane</location>
        <topology evidence="1 10">Multi-pass membrane protein</topology>
    </subcellularLocation>
</comment>
<feature type="signal peptide" evidence="12">
    <location>
        <begin position="1"/>
        <end position="19"/>
    </location>
</feature>
<dbReference type="PROSITE" id="PS52016">
    <property type="entry name" value="TONB_DEPENDENT_REC_3"/>
    <property type="match status" value="1"/>
</dbReference>
<dbReference type="SUPFAM" id="SSF49464">
    <property type="entry name" value="Carboxypeptidase regulatory domain-like"/>
    <property type="match status" value="1"/>
</dbReference>
<evidence type="ECO:0000256" key="7">
    <source>
        <dbReference type="ARBA" id="ARBA00023136"/>
    </source>
</evidence>
<reference evidence="15 16" key="1">
    <citation type="submission" date="2018-03" db="EMBL/GenBank/DDBJ databases">
        <title>Genomic Encyclopedia of Archaeal and Bacterial Type Strains, Phase II (KMG-II): from individual species to whole genera.</title>
        <authorList>
            <person name="Goeker M."/>
        </authorList>
    </citation>
    <scope>NUCLEOTIDE SEQUENCE [LARGE SCALE GENOMIC DNA]</scope>
    <source>
        <strain evidence="15 16">DSM 28354</strain>
    </source>
</reference>